<dbReference type="PATRIC" id="fig|1434123.4.peg.911"/>
<accession>A0A0E3Q1J2</accession>
<dbReference type="AlphaFoldDB" id="A0A0E3Q1J2"/>
<gene>
    <name evidence="1" type="ORF">MSVAZ_0783</name>
</gene>
<dbReference type="GeneID" id="24809175"/>
<dbReference type="HOGENOM" id="CLU_1478941_0_0_2"/>
<proteinExistence type="predicted"/>
<evidence type="ECO:0000313" key="1">
    <source>
        <dbReference type="EMBL" id="AKB43052.1"/>
    </source>
</evidence>
<dbReference type="KEGG" id="mvc:MSVAZ_0783"/>
<dbReference type="RefSeq" id="WP_048118441.1">
    <property type="nucleotide sequence ID" value="NZ_CP009520.1"/>
</dbReference>
<keyword evidence="2" id="KW-1185">Reference proteome</keyword>
<sequence length="182" mass="21190">MLYCNDIQRELIFRTLDRAQAYELVKNFIEQVTGEPLTTNEELREATLKLFRSASEVVNEEALRKELENVNRLLDELMVSWDMERKHLVHDLTGDRRKNENLVHVLSLAAKNTEESLKDIVALLRGTSNLSITEEKQLENRNLEKVHTCLICSASFTSKRKDSKYCSSRCKQIAYRERKESA</sequence>
<dbReference type="EMBL" id="CP009520">
    <property type="protein sequence ID" value="AKB43052.1"/>
    <property type="molecule type" value="Genomic_DNA"/>
</dbReference>
<organism evidence="1 2">
    <name type="scientific">Methanosarcina vacuolata Z-761</name>
    <dbReference type="NCBI Taxonomy" id="1434123"/>
    <lineage>
        <taxon>Archaea</taxon>
        <taxon>Methanobacteriati</taxon>
        <taxon>Methanobacteriota</taxon>
        <taxon>Stenosarchaea group</taxon>
        <taxon>Methanomicrobia</taxon>
        <taxon>Methanosarcinales</taxon>
        <taxon>Methanosarcinaceae</taxon>
        <taxon>Methanosarcina</taxon>
    </lineage>
</organism>
<reference evidence="1 2" key="1">
    <citation type="submission" date="2014-07" db="EMBL/GenBank/DDBJ databases">
        <title>Methanogenic archaea and the global carbon cycle.</title>
        <authorList>
            <person name="Henriksen J.R."/>
            <person name="Luke J."/>
            <person name="Reinhart S."/>
            <person name="Benedict M.N."/>
            <person name="Youngblut N.D."/>
            <person name="Metcalf M.E."/>
            <person name="Whitaker R.J."/>
            <person name="Metcalf W.W."/>
        </authorList>
    </citation>
    <scope>NUCLEOTIDE SEQUENCE [LARGE SCALE GENOMIC DNA]</scope>
    <source>
        <strain evidence="1 2">Z-761</strain>
    </source>
</reference>
<evidence type="ECO:0000313" key="2">
    <source>
        <dbReference type="Proteomes" id="UP000033096"/>
    </source>
</evidence>
<name>A0A0E3Q1J2_9EURY</name>
<protein>
    <submittedName>
        <fullName evidence="1">Uncharacterized protein</fullName>
    </submittedName>
</protein>
<dbReference type="Proteomes" id="UP000033096">
    <property type="component" value="Chromosome"/>
</dbReference>